<feature type="signal peptide" evidence="1">
    <location>
        <begin position="1"/>
        <end position="19"/>
    </location>
</feature>
<dbReference type="EMBL" id="LVXG01000037">
    <property type="protein sequence ID" value="OQP44182.1"/>
    <property type="molecule type" value="Genomic_DNA"/>
</dbReference>
<dbReference type="RefSeq" id="WP_081203017.1">
    <property type="nucleotide sequence ID" value="NZ_FOCZ01000009.1"/>
</dbReference>
<evidence type="ECO:0000313" key="3">
    <source>
        <dbReference type="Proteomes" id="UP000192610"/>
    </source>
</evidence>
<dbReference type="AlphaFoldDB" id="A0A1V9EDL9"/>
<sequence length="297" mass="33882">MKRHIIALLLIISFSVTNAQTRFAGYLYTVQTGFKEKFEYSAVTIFSDGVYKTIYRIFKPGSSTNRYTITASHLKDEKKVIVEVKDERYLLSAMNGKEETTYDSPSLRLFGFRGNLAVFDKSAPNQLAVKFISSNFSYVKVSSFLGSYSDNTFQFFVFNQSDKIIEARTSNIENSKKGNTQSGPKAVFKGVNPEEDSVKSNSGWFTGTRKFCGEGDYWYYLVNISDKSITLISYPGTKNDHYKNKSQALYKINGYIQGNKIITNDPPEYRAPRFKYENGILYELNSEGGYNDYKECE</sequence>
<feature type="chain" id="PRO_5010742637" evidence="1">
    <location>
        <begin position="20"/>
        <end position="297"/>
    </location>
</feature>
<proteinExistence type="predicted"/>
<dbReference type="Proteomes" id="UP000192610">
    <property type="component" value="Unassembled WGS sequence"/>
</dbReference>
<name>A0A1V9EDL9_9BACT</name>
<keyword evidence="3" id="KW-1185">Reference proteome</keyword>
<keyword evidence="1" id="KW-0732">Signal</keyword>
<evidence type="ECO:0000256" key="1">
    <source>
        <dbReference type="SAM" id="SignalP"/>
    </source>
</evidence>
<organism evidence="2 3">
    <name type="scientific">Niastella yeongjuensis</name>
    <dbReference type="NCBI Taxonomy" id="354355"/>
    <lineage>
        <taxon>Bacteria</taxon>
        <taxon>Pseudomonadati</taxon>
        <taxon>Bacteroidota</taxon>
        <taxon>Chitinophagia</taxon>
        <taxon>Chitinophagales</taxon>
        <taxon>Chitinophagaceae</taxon>
        <taxon>Niastella</taxon>
    </lineage>
</organism>
<evidence type="ECO:0000313" key="2">
    <source>
        <dbReference type="EMBL" id="OQP44182.1"/>
    </source>
</evidence>
<gene>
    <name evidence="2" type="ORF">A4H97_33570</name>
</gene>
<accession>A0A1V9EDL9</accession>
<reference evidence="3" key="1">
    <citation type="submission" date="2016-04" db="EMBL/GenBank/DDBJ databases">
        <authorList>
            <person name="Chen L."/>
            <person name="Zhuang W."/>
            <person name="Wang G."/>
        </authorList>
    </citation>
    <scope>NUCLEOTIDE SEQUENCE [LARGE SCALE GENOMIC DNA]</scope>
    <source>
        <strain evidence="3">17621</strain>
    </source>
</reference>
<comment type="caution">
    <text evidence="2">The sequence shown here is derived from an EMBL/GenBank/DDBJ whole genome shotgun (WGS) entry which is preliminary data.</text>
</comment>
<protein>
    <submittedName>
        <fullName evidence="2">Uncharacterized protein</fullName>
    </submittedName>
</protein>